<gene>
    <name evidence="1" type="ordered locus">Os12g0577551</name>
    <name evidence="1" type="ORF">OSNPB_120577551</name>
</gene>
<reference evidence="1 2" key="3">
    <citation type="journal article" date="2013" name="Rice">
        <title>Improvement of the Oryza sativa Nipponbare reference genome using next generation sequence and optical map data.</title>
        <authorList>
            <person name="Kawahara Y."/>
            <person name="de la Bastide M."/>
            <person name="Hamilton J.P."/>
            <person name="Kanamori H."/>
            <person name="McCombie W.R."/>
            <person name="Ouyang S."/>
            <person name="Schwartz D.C."/>
            <person name="Tanaka T."/>
            <person name="Wu J."/>
            <person name="Zhou S."/>
            <person name="Childs K.L."/>
            <person name="Davidson R.M."/>
            <person name="Lin H."/>
            <person name="Quesada-Ocampo L."/>
            <person name="Vaillancourt B."/>
            <person name="Sakai H."/>
            <person name="Lee S.S."/>
            <person name="Kim J."/>
            <person name="Numa H."/>
            <person name="Itoh T."/>
            <person name="Buell C.R."/>
            <person name="Matsumoto T."/>
        </authorList>
    </citation>
    <scope>NUCLEOTIDE SEQUENCE [LARGE SCALE GENOMIC DNA]</scope>
    <source>
        <strain evidence="2">cv. Nipponbare</strain>
    </source>
</reference>
<name>A0A0P0YBP1_ORYSJ</name>
<reference evidence="2" key="1">
    <citation type="journal article" date="2005" name="Nature">
        <title>The map-based sequence of the rice genome.</title>
        <authorList>
            <consortium name="International rice genome sequencing project (IRGSP)"/>
            <person name="Matsumoto T."/>
            <person name="Wu J."/>
            <person name="Kanamori H."/>
            <person name="Katayose Y."/>
            <person name="Fujisawa M."/>
            <person name="Namiki N."/>
            <person name="Mizuno H."/>
            <person name="Yamamoto K."/>
            <person name="Antonio B.A."/>
            <person name="Baba T."/>
            <person name="Sakata K."/>
            <person name="Nagamura Y."/>
            <person name="Aoki H."/>
            <person name="Arikawa K."/>
            <person name="Arita K."/>
            <person name="Bito T."/>
            <person name="Chiden Y."/>
            <person name="Fujitsuka N."/>
            <person name="Fukunaka R."/>
            <person name="Hamada M."/>
            <person name="Harada C."/>
            <person name="Hayashi A."/>
            <person name="Hijishita S."/>
            <person name="Honda M."/>
            <person name="Hosokawa S."/>
            <person name="Ichikawa Y."/>
            <person name="Idonuma A."/>
            <person name="Iijima M."/>
            <person name="Ikeda M."/>
            <person name="Ikeno M."/>
            <person name="Ito K."/>
            <person name="Ito S."/>
            <person name="Ito T."/>
            <person name="Ito Y."/>
            <person name="Ito Y."/>
            <person name="Iwabuchi A."/>
            <person name="Kamiya K."/>
            <person name="Karasawa W."/>
            <person name="Kurita K."/>
            <person name="Katagiri S."/>
            <person name="Kikuta A."/>
            <person name="Kobayashi H."/>
            <person name="Kobayashi N."/>
            <person name="Machita K."/>
            <person name="Maehara T."/>
            <person name="Masukawa M."/>
            <person name="Mizubayashi T."/>
            <person name="Mukai Y."/>
            <person name="Nagasaki H."/>
            <person name="Nagata Y."/>
            <person name="Naito S."/>
            <person name="Nakashima M."/>
            <person name="Nakama Y."/>
            <person name="Nakamichi Y."/>
            <person name="Nakamura M."/>
            <person name="Meguro A."/>
            <person name="Negishi M."/>
            <person name="Ohta I."/>
            <person name="Ohta T."/>
            <person name="Okamoto M."/>
            <person name="Ono N."/>
            <person name="Saji S."/>
            <person name="Sakaguchi M."/>
            <person name="Sakai K."/>
            <person name="Shibata M."/>
            <person name="Shimokawa T."/>
            <person name="Song J."/>
            <person name="Takazaki Y."/>
            <person name="Terasawa K."/>
            <person name="Tsugane M."/>
            <person name="Tsuji K."/>
            <person name="Ueda S."/>
            <person name="Waki K."/>
            <person name="Yamagata H."/>
            <person name="Yamamoto M."/>
            <person name="Yamamoto S."/>
            <person name="Yamane H."/>
            <person name="Yoshiki S."/>
            <person name="Yoshihara R."/>
            <person name="Yukawa K."/>
            <person name="Zhong H."/>
            <person name="Yano M."/>
            <person name="Yuan Q."/>
            <person name="Ouyang S."/>
            <person name="Liu J."/>
            <person name="Jones K.M."/>
            <person name="Gansberger K."/>
            <person name="Moffat K."/>
            <person name="Hill J."/>
            <person name="Bera J."/>
            <person name="Fadrosh D."/>
            <person name="Jin S."/>
            <person name="Johri S."/>
            <person name="Kim M."/>
            <person name="Overton L."/>
            <person name="Reardon M."/>
            <person name="Tsitrin T."/>
            <person name="Vuong H."/>
            <person name="Weaver B."/>
            <person name="Ciecko A."/>
            <person name="Tallon L."/>
            <person name="Jackson J."/>
            <person name="Pai G."/>
            <person name="Aken S.V."/>
            <person name="Utterback T."/>
            <person name="Reidmuller S."/>
            <person name="Feldblyum T."/>
            <person name="Hsiao J."/>
            <person name="Zismann V."/>
            <person name="Iobst S."/>
            <person name="de Vazeille A.R."/>
            <person name="Buell C.R."/>
            <person name="Ying K."/>
            <person name="Li Y."/>
            <person name="Lu T."/>
            <person name="Huang Y."/>
            <person name="Zhao Q."/>
            <person name="Feng Q."/>
            <person name="Zhang L."/>
            <person name="Zhu J."/>
            <person name="Weng Q."/>
            <person name="Mu J."/>
            <person name="Lu Y."/>
            <person name="Fan D."/>
            <person name="Liu Y."/>
            <person name="Guan J."/>
            <person name="Zhang Y."/>
            <person name="Yu S."/>
            <person name="Liu X."/>
            <person name="Zhang Y."/>
            <person name="Hong G."/>
            <person name="Han B."/>
            <person name="Choisne N."/>
            <person name="Demange N."/>
            <person name="Orjeda G."/>
            <person name="Samain S."/>
            <person name="Cattolico L."/>
            <person name="Pelletier E."/>
            <person name="Couloux A."/>
            <person name="Segurens B."/>
            <person name="Wincker P."/>
            <person name="D'Hont A."/>
            <person name="Scarpelli C."/>
            <person name="Weissenbach J."/>
            <person name="Salanoubat M."/>
            <person name="Quetier F."/>
            <person name="Yu Y."/>
            <person name="Kim H.R."/>
            <person name="Rambo T."/>
            <person name="Currie J."/>
            <person name="Collura K."/>
            <person name="Luo M."/>
            <person name="Yang T."/>
            <person name="Ammiraju J.S.S."/>
            <person name="Engler F."/>
            <person name="Soderlund C."/>
            <person name="Wing R.A."/>
            <person name="Palmer L.E."/>
            <person name="de la Bastide M."/>
            <person name="Spiegel L."/>
            <person name="Nascimento L."/>
            <person name="Zutavern T."/>
            <person name="O'Shaughnessy A."/>
            <person name="Dike S."/>
            <person name="Dedhia N."/>
            <person name="Preston R."/>
            <person name="Balija V."/>
            <person name="McCombie W.R."/>
            <person name="Chow T."/>
            <person name="Chen H."/>
            <person name="Chung M."/>
            <person name="Chen C."/>
            <person name="Shaw J."/>
            <person name="Wu H."/>
            <person name="Hsiao K."/>
            <person name="Chao Y."/>
            <person name="Chu M."/>
            <person name="Cheng C."/>
            <person name="Hour A."/>
            <person name="Lee P."/>
            <person name="Lin S."/>
            <person name="Lin Y."/>
            <person name="Liou J."/>
            <person name="Liu S."/>
            <person name="Hsing Y."/>
            <person name="Raghuvanshi S."/>
            <person name="Mohanty A."/>
            <person name="Bharti A.K."/>
            <person name="Gaur A."/>
            <person name="Gupta V."/>
            <person name="Kumar D."/>
            <person name="Ravi V."/>
            <person name="Vij S."/>
            <person name="Kapur A."/>
            <person name="Khurana P."/>
            <person name="Khurana P."/>
            <person name="Khurana J.P."/>
            <person name="Tyagi A.K."/>
            <person name="Gaikwad K."/>
            <person name="Singh A."/>
            <person name="Dalal V."/>
            <person name="Srivastava S."/>
            <person name="Dixit A."/>
            <person name="Pal A.K."/>
            <person name="Ghazi I.A."/>
            <person name="Yadav M."/>
            <person name="Pandit A."/>
            <person name="Bhargava A."/>
            <person name="Sureshbabu K."/>
            <person name="Batra K."/>
            <person name="Sharma T.R."/>
            <person name="Mohapatra T."/>
            <person name="Singh N.K."/>
            <person name="Messing J."/>
            <person name="Nelson A.B."/>
            <person name="Fuks G."/>
            <person name="Kavchok S."/>
            <person name="Keizer G."/>
            <person name="Linton E."/>
            <person name="Llaca V."/>
            <person name="Song R."/>
            <person name="Tanyolac B."/>
            <person name="Young S."/>
            <person name="Ho-Il K."/>
            <person name="Hahn J.H."/>
            <person name="Sangsakoo G."/>
            <person name="Vanavichit A."/>
            <person name="de Mattos Luiz.A.T."/>
            <person name="Zimmer P.D."/>
            <person name="Malone G."/>
            <person name="Dellagostin O."/>
            <person name="de Oliveira A.C."/>
            <person name="Bevan M."/>
            <person name="Bancroft I."/>
            <person name="Minx P."/>
            <person name="Cordum H."/>
            <person name="Wilson R."/>
            <person name="Cheng Z."/>
            <person name="Jin W."/>
            <person name="Jiang J."/>
            <person name="Leong S.A."/>
            <person name="Iwama H."/>
            <person name="Gojobori T."/>
            <person name="Itoh T."/>
            <person name="Niimura Y."/>
            <person name="Fujii Y."/>
            <person name="Habara T."/>
            <person name="Sakai H."/>
            <person name="Sato Y."/>
            <person name="Wilson G."/>
            <person name="Kumar K."/>
            <person name="McCouch S."/>
            <person name="Juretic N."/>
            <person name="Hoen D."/>
            <person name="Wright S."/>
            <person name="Bruskiewich R."/>
            <person name="Bureau T."/>
            <person name="Miyao A."/>
            <person name="Hirochika H."/>
            <person name="Nishikawa T."/>
            <person name="Kadowaki K."/>
            <person name="Sugiura M."/>
            <person name="Burr B."/>
            <person name="Sasaki T."/>
        </authorList>
    </citation>
    <scope>NUCLEOTIDE SEQUENCE [LARGE SCALE GENOMIC DNA]</scope>
    <source>
        <strain evidence="2">cv. Nipponbare</strain>
    </source>
</reference>
<keyword evidence="2" id="KW-1185">Reference proteome</keyword>
<dbReference type="EMBL" id="AP014968">
    <property type="protein sequence ID" value="BAT17787.1"/>
    <property type="molecule type" value="Genomic_DNA"/>
</dbReference>
<accession>A0A0P0YBP1</accession>
<reference evidence="1 2" key="2">
    <citation type="journal article" date="2013" name="Plant Cell Physiol.">
        <title>Rice Annotation Project Database (RAP-DB): an integrative and interactive database for rice genomics.</title>
        <authorList>
            <person name="Sakai H."/>
            <person name="Lee S.S."/>
            <person name="Tanaka T."/>
            <person name="Numa H."/>
            <person name="Kim J."/>
            <person name="Kawahara Y."/>
            <person name="Wakimoto H."/>
            <person name="Yang C.C."/>
            <person name="Iwamoto M."/>
            <person name="Abe T."/>
            <person name="Yamada Y."/>
            <person name="Muto A."/>
            <person name="Inokuchi H."/>
            <person name="Ikemura T."/>
            <person name="Matsumoto T."/>
            <person name="Sasaki T."/>
            <person name="Itoh T."/>
        </authorList>
    </citation>
    <scope>NUCLEOTIDE SEQUENCE [LARGE SCALE GENOMIC DNA]</scope>
    <source>
        <strain evidence="2">cv. Nipponbare</strain>
    </source>
</reference>
<evidence type="ECO:0000313" key="2">
    <source>
        <dbReference type="Proteomes" id="UP000059680"/>
    </source>
</evidence>
<proteinExistence type="predicted"/>
<protein>
    <submittedName>
        <fullName evidence="1">Os12g0577551 protein</fullName>
    </submittedName>
</protein>
<dbReference type="PaxDb" id="39947-A0A0P0YBP1"/>
<dbReference type="Proteomes" id="UP000059680">
    <property type="component" value="Chromosome 12"/>
</dbReference>
<sequence length="84" mass="9424">MPALAAMPLSTGIHVWHPQHPRPCMYAQLLRRSKMKDEAHLFSRVLNRLHPCGRRRRPAIEASTWENIVAGAAPIQFDTGNADG</sequence>
<dbReference type="AlphaFoldDB" id="A0A0P0YBP1"/>
<dbReference type="InParanoid" id="A0A0P0YBP1"/>
<evidence type="ECO:0000313" key="1">
    <source>
        <dbReference type="EMBL" id="BAT17787.1"/>
    </source>
</evidence>
<organism evidence="1 2">
    <name type="scientific">Oryza sativa subsp. japonica</name>
    <name type="common">Rice</name>
    <dbReference type="NCBI Taxonomy" id="39947"/>
    <lineage>
        <taxon>Eukaryota</taxon>
        <taxon>Viridiplantae</taxon>
        <taxon>Streptophyta</taxon>
        <taxon>Embryophyta</taxon>
        <taxon>Tracheophyta</taxon>
        <taxon>Spermatophyta</taxon>
        <taxon>Magnoliopsida</taxon>
        <taxon>Liliopsida</taxon>
        <taxon>Poales</taxon>
        <taxon>Poaceae</taxon>
        <taxon>BOP clade</taxon>
        <taxon>Oryzoideae</taxon>
        <taxon>Oryzeae</taxon>
        <taxon>Oryzinae</taxon>
        <taxon>Oryza</taxon>
        <taxon>Oryza sativa</taxon>
    </lineage>
</organism>